<protein>
    <submittedName>
        <fullName evidence="1">Uncharacterized protein</fullName>
    </submittedName>
</protein>
<evidence type="ECO:0000313" key="2">
    <source>
        <dbReference type="Proteomes" id="UP000184546"/>
    </source>
</evidence>
<name>A0A1L9WGE9_ASPA1</name>
<accession>A0A1L9WGE9</accession>
<reference evidence="2" key="1">
    <citation type="journal article" date="2017" name="Genome Biol.">
        <title>Comparative genomics reveals high biological diversity and specific adaptations in the industrially and medically important fungal genus Aspergillus.</title>
        <authorList>
            <person name="de Vries R.P."/>
            <person name="Riley R."/>
            <person name="Wiebenga A."/>
            <person name="Aguilar-Osorio G."/>
            <person name="Amillis S."/>
            <person name="Uchima C.A."/>
            <person name="Anderluh G."/>
            <person name="Asadollahi M."/>
            <person name="Askin M."/>
            <person name="Barry K."/>
            <person name="Battaglia E."/>
            <person name="Bayram O."/>
            <person name="Benocci T."/>
            <person name="Braus-Stromeyer S.A."/>
            <person name="Caldana C."/>
            <person name="Canovas D."/>
            <person name="Cerqueira G.C."/>
            <person name="Chen F."/>
            <person name="Chen W."/>
            <person name="Choi C."/>
            <person name="Clum A."/>
            <person name="Dos Santos R.A."/>
            <person name="Damasio A.R."/>
            <person name="Diallinas G."/>
            <person name="Emri T."/>
            <person name="Fekete E."/>
            <person name="Flipphi M."/>
            <person name="Freyberg S."/>
            <person name="Gallo A."/>
            <person name="Gournas C."/>
            <person name="Habgood R."/>
            <person name="Hainaut M."/>
            <person name="Harispe M.L."/>
            <person name="Henrissat B."/>
            <person name="Hilden K.S."/>
            <person name="Hope R."/>
            <person name="Hossain A."/>
            <person name="Karabika E."/>
            <person name="Karaffa L."/>
            <person name="Karanyi Z."/>
            <person name="Krasevec N."/>
            <person name="Kuo A."/>
            <person name="Kusch H."/>
            <person name="LaButti K."/>
            <person name="Lagendijk E.L."/>
            <person name="Lapidus A."/>
            <person name="Levasseur A."/>
            <person name="Lindquist E."/>
            <person name="Lipzen A."/>
            <person name="Logrieco A.F."/>
            <person name="MacCabe A."/>
            <person name="Maekelae M.R."/>
            <person name="Malavazi I."/>
            <person name="Melin P."/>
            <person name="Meyer V."/>
            <person name="Mielnichuk N."/>
            <person name="Miskei M."/>
            <person name="Molnar A.P."/>
            <person name="Mule G."/>
            <person name="Ngan C.Y."/>
            <person name="Orejas M."/>
            <person name="Orosz E."/>
            <person name="Ouedraogo J.P."/>
            <person name="Overkamp K.M."/>
            <person name="Park H.-S."/>
            <person name="Perrone G."/>
            <person name="Piumi F."/>
            <person name="Punt P.J."/>
            <person name="Ram A.F."/>
            <person name="Ramon A."/>
            <person name="Rauscher S."/>
            <person name="Record E."/>
            <person name="Riano-Pachon D.M."/>
            <person name="Robert V."/>
            <person name="Roehrig J."/>
            <person name="Ruller R."/>
            <person name="Salamov A."/>
            <person name="Salih N.S."/>
            <person name="Samson R.A."/>
            <person name="Sandor E."/>
            <person name="Sanguinetti M."/>
            <person name="Schuetze T."/>
            <person name="Sepcic K."/>
            <person name="Shelest E."/>
            <person name="Sherlock G."/>
            <person name="Sophianopoulou V."/>
            <person name="Squina F.M."/>
            <person name="Sun H."/>
            <person name="Susca A."/>
            <person name="Todd R.B."/>
            <person name="Tsang A."/>
            <person name="Unkles S.E."/>
            <person name="van de Wiele N."/>
            <person name="van Rossen-Uffink D."/>
            <person name="Oliveira J.V."/>
            <person name="Vesth T.C."/>
            <person name="Visser J."/>
            <person name="Yu J.-H."/>
            <person name="Zhou M."/>
            <person name="Andersen M.R."/>
            <person name="Archer D.B."/>
            <person name="Baker S.E."/>
            <person name="Benoit I."/>
            <person name="Brakhage A.A."/>
            <person name="Braus G.H."/>
            <person name="Fischer R."/>
            <person name="Frisvad J.C."/>
            <person name="Goldman G.H."/>
            <person name="Houbraken J."/>
            <person name="Oakley B."/>
            <person name="Pocsi I."/>
            <person name="Scazzocchio C."/>
            <person name="Seiboth B."/>
            <person name="vanKuyk P.A."/>
            <person name="Wortman J."/>
            <person name="Dyer P.S."/>
            <person name="Grigoriev I.V."/>
        </authorList>
    </citation>
    <scope>NUCLEOTIDE SEQUENCE [LARGE SCALE GENOMIC DNA]</scope>
    <source>
        <strain evidence="2">ATCC 16872 / CBS 172.66 / WB 5094</strain>
    </source>
</reference>
<gene>
    <name evidence="1" type="ORF">ASPACDRAFT_127140</name>
</gene>
<sequence length="78" mass="8875">MSMYLEAEASTRYYMKPRCPYSAPSRRHFSRIISTTKQPKFGSPTSVRTVSMTLAATNTADHSMKTKPLGFRSLRVQK</sequence>
<dbReference type="Proteomes" id="UP000184546">
    <property type="component" value="Unassembled WGS sequence"/>
</dbReference>
<dbReference type="RefSeq" id="XP_020051517.1">
    <property type="nucleotide sequence ID" value="XM_020197000.1"/>
</dbReference>
<dbReference type="VEuPathDB" id="FungiDB:ASPACDRAFT_127140"/>
<dbReference type="EMBL" id="KV878990">
    <property type="protein sequence ID" value="OJJ95177.1"/>
    <property type="molecule type" value="Genomic_DNA"/>
</dbReference>
<evidence type="ECO:0000313" key="1">
    <source>
        <dbReference type="EMBL" id="OJJ95177.1"/>
    </source>
</evidence>
<dbReference type="GeneID" id="30970814"/>
<dbReference type="AlphaFoldDB" id="A0A1L9WGE9"/>
<keyword evidence="2" id="KW-1185">Reference proteome</keyword>
<proteinExistence type="predicted"/>
<organism evidence="1 2">
    <name type="scientific">Aspergillus aculeatus (strain ATCC 16872 / CBS 172.66 / WB 5094)</name>
    <dbReference type="NCBI Taxonomy" id="690307"/>
    <lineage>
        <taxon>Eukaryota</taxon>
        <taxon>Fungi</taxon>
        <taxon>Dikarya</taxon>
        <taxon>Ascomycota</taxon>
        <taxon>Pezizomycotina</taxon>
        <taxon>Eurotiomycetes</taxon>
        <taxon>Eurotiomycetidae</taxon>
        <taxon>Eurotiales</taxon>
        <taxon>Aspergillaceae</taxon>
        <taxon>Aspergillus</taxon>
        <taxon>Aspergillus subgen. Circumdati</taxon>
    </lineage>
</organism>